<dbReference type="AlphaFoldDB" id="A0A7I9WNS1"/>
<evidence type="ECO:0000313" key="2">
    <source>
        <dbReference type="Proteomes" id="UP000465241"/>
    </source>
</evidence>
<comment type="caution">
    <text evidence="1">The sequence shown here is derived from an EMBL/GenBank/DDBJ whole genome shotgun (WGS) entry which is preliminary data.</text>
</comment>
<accession>A0A7I9WNS1</accession>
<protein>
    <submittedName>
        <fullName evidence="1">Uncharacterized protein</fullName>
    </submittedName>
</protein>
<dbReference type="EMBL" id="BLKT01000003">
    <property type="protein sequence ID" value="GFG59209.1"/>
    <property type="molecule type" value="Genomic_DNA"/>
</dbReference>
<gene>
    <name evidence="1" type="ORF">MMUR_33450</name>
</gene>
<dbReference type="RefSeq" id="WP_193489796.1">
    <property type="nucleotide sequence ID" value="NZ_BAAAMC010000057.1"/>
</dbReference>
<evidence type="ECO:0000313" key="1">
    <source>
        <dbReference type="EMBL" id="GFG59209.1"/>
    </source>
</evidence>
<keyword evidence="2" id="KW-1185">Reference proteome</keyword>
<sequence length="103" mass="11561">MSHGIPVRGIELRYLLTTYLFDHGPSTVAELIDGLALQGFDVVGRPSKAVSDALRWEMRHHRVARSERGVYRPGVLPRSTEYRIDQRVLALRARAAAIPREAA</sequence>
<proteinExistence type="predicted"/>
<organism evidence="1 2">
    <name type="scientific">Mycolicibacterium murale</name>
    <dbReference type="NCBI Taxonomy" id="182220"/>
    <lineage>
        <taxon>Bacteria</taxon>
        <taxon>Bacillati</taxon>
        <taxon>Actinomycetota</taxon>
        <taxon>Actinomycetes</taxon>
        <taxon>Mycobacteriales</taxon>
        <taxon>Mycobacteriaceae</taxon>
        <taxon>Mycolicibacterium</taxon>
    </lineage>
</organism>
<dbReference type="Proteomes" id="UP000465241">
    <property type="component" value="Unassembled WGS sequence"/>
</dbReference>
<reference evidence="1 2" key="1">
    <citation type="journal article" date="2019" name="Emerg. Microbes Infect.">
        <title>Comprehensive subspecies identification of 175 nontuberculous mycobacteria species based on 7547 genomic profiles.</title>
        <authorList>
            <person name="Matsumoto Y."/>
            <person name="Kinjo T."/>
            <person name="Motooka D."/>
            <person name="Nabeya D."/>
            <person name="Jung N."/>
            <person name="Uechi K."/>
            <person name="Horii T."/>
            <person name="Iida T."/>
            <person name="Fujita J."/>
            <person name="Nakamura S."/>
        </authorList>
    </citation>
    <scope>NUCLEOTIDE SEQUENCE [LARGE SCALE GENOMIC DNA]</scope>
    <source>
        <strain evidence="1 2">JCM 13392</strain>
    </source>
</reference>
<name>A0A7I9WNS1_9MYCO</name>